<accession>A0A7G1ILN9</accession>
<dbReference type="PANTHER" id="PTHR40082">
    <property type="entry name" value="BLR5956 PROTEIN"/>
    <property type="match status" value="1"/>
</dbReference>
<organism evidence="2 3">
    <name type="scientific">Mycobacterium kansasii</name>
    <dbReference type="NCBI Taxonomy" id="1768"/>
    <lineage>
        <taxon>Bacteria</taxon>
        <taxon>Bacillati</taxon>
        <taxon>Actinomycetota</taxon>
        <taxon>Actinomycetes</taxon>
        <taxon>Mycobacteriales</taxon>
        <taxon>Mycobacteriaceae</taxon>
        <taxon>Mycobacterium</taxon>
    </lineage>
</organism>
<dbReference type="InterPro" id="IPR036108">
    <property type="entry name" value="4pyrrol_syn_uPrphyn_synt_sf"/>
</dbReference>
<dbReference type="Proteomes" id="UP000516380">
    <property type="component" value="Chromosome"/>
</dbReference>
<keyword evidence="3" id="KW-1185">Reference proteome</keyword>
<dbReference type="SUPFAM" id="SSF69618">
    <property type="entry name" value="HemD-like"/>
    <property type="match status" value="1"/>
</dbReference>
<dbReference type="AlphaFoldDB" id="A0A7G1ILN9"/>
<reference evidence="2 3" key="1">
    <citation type="submission" date="2020-07" db="EMBL/GenBank/DDBJ databases">
        <title>Mycobacterium kansasii (former subtype) with zoonotic potential isolated from diseased indoor pet cat, Japan.</title>
        <authorList>
            <person name="Fukano H."/>
            <person name="Terazono T."/>
            <person name="Hoshino Y."/>
        </authorList>
    </citation>
    <scope>NUCLEOTIDE SEQUENCE [LARGE SCALE GENOMIC DNA]</scope>
    <source>
        <strain evidence="2 3">Kuro-I</strain>
    </source>
</reference>
<feature type="region of interest" description="Disordered" evidence="1">
    <location>
        <begin position="90"/>
        <end position="117"/>
    </location>
</feature>
<dbReference type="GO" id="GO:0006780">
    <property type="term" value="P:uroporphyrinogen III biosynthetic process"/>
    <property type="evidence" value="ECO:0007669"/>
    <property type="project" value="InterPro"/>
</dbReference>
<evidence type="ECO:0000313" key="2">
    <source>
        <dbReference type="EMBL" id="BCI91871.1"/>
    </source>
</evidence>
<dbReference type="InterPro" id="IPR039793">
    <property type="entry name" value="UROS/Hem4"/>
</dbReference>
<evidence type="ECO:0000313" key="3">
    <source>
        <dbReference type="Proteomes" id="UP000516380"/>
    </source>
</evidence>
<name>A0A7G1ILN9_MYCKA</name>
<sequence length="117" mass="12537">MAQRNSEPLRGYRIAVTSARRADELCALLRRQGAEVCSAPAISMIALPDDDELHRNTQALIADPPDILVAHTGIGVRGWIAAAEGGVGRRADRGAVRGPGHISRAESHRGVARRRVT</sequence>
<gene>
    <name evidence="2" type="ORF">NIIDMKKI_70770</name>
</gene>
<dbReference type="PANTHER" id="PTHR40082:SF1">
    <property type="entry name" value="BLR5956 PROTEIN"/>
    <property type="match status" value="1"/>
</dbReference>
<evidence type="ECO:0000256" key="1">
    <source>
        <dbReference type="SAM" id="MobiDB-lite"/>
    </source>
</evidence>
<dbReference type="GO" id="GO:0004852">
    <property type="term" value="F:uroporphyrinogen-III synthase activity"/>
    <property type="evidence" value="ECO:0007669"/>
    <property type="project" value="InterPro"/>
</dbReference>
<dbReference type="Gene3D" id="3.40.50.10090">
    <property type="match status" value="1"/>
</dbReference>
<dbReference type="EMBL" id="AP023343">
    <property type="protein sequence ID" value="BCI91871.1"/>
    <property type="molecule type" value="Genomic_DNA"/>
</dbReference>
<proteinExistence type="predicted"/>
<protein>
    <submittedName>
        <fullName evidence="2">Uncharacterized protein</fullName>
    </submittedName>
</protein>